<reference evidence="9" key="1">
    <citation type="submission" date="2015-05" db="EMBL/GenBank/DDBJ databases">
        <authorList>
            <person name="Urmite Genomes"/>
        </authorList>
    </citation>
    <scope>NUCLEOTIDE SEQUENCE [LARGE SCALE GENOMIC DNA]</scope>
    <source>
        <strain evidence="9">LF1</strain>
    </source>
</reference>
<dbReference type="GO" id="GO:0004494">
    <property type="term" value="F:methylmalonyl-CoA mutase activity"/>
    <property type="evidence" value="ECO:0007669"/>
    <property type="project" value="UniProtKB-EC"/>
</dbReference>
<keyword evidence="5" id="KW-0170">Cobalt</keyword>
<keyword evidence="4" id="KW-0413">Isomerase</keyword>
<dbReference type="GO" id="GO:0046872">
    <property type="term" value="F:metal ion binding"/>
    <property type="evidence" value="ECO:0007669"/>
    <property type="project" value="InterPro"/>
</dbReference>
<dbReference type="PANTHER" id="PTHR48101">
    <property type="entry name" value="METHYLMALONYL-COA MUTASE, MITOCHONDRIAL-RELATED"/>
    <property type="match status" value="1"/>
</dbReference>
<dbReference type="Pfam" id="PF01642">
    <property type="entry name" value="MM_CoA_mutase"/>
    <property type="match status" value="2"/>
</dbReference>
<organism evidence="8 9">
    <name type="scientific">Neobacillus massiliamazoniensis</name>
    <dbReference type="NCBI Taxonomy" id="1499688"/>
    <lineage>
        <taxon>Bacteria</taxon>
        <taxon>Bacillati</taxon>
        <taxon>Bacillota</taxon>
        <taxon>Bacilli</taxon>
        <taxon>Bacillales</taxon>
        <taxon>Bacillaceae</taxon>
        <taxon>Neobacillus</taxon>
    </lineage>
</organism>
<name>A0A0U1P1P6_9BACI</name>
<dbReference type="GO" id="GO:0005737">
    <property type="term" value="C:cytoplasm"/>
    <property type="evidence" value="ECO:0007669"/>
    <property type="project" value="TreeGrafter"/>
</dbReference>
<evidence type="ECO:0000256" key="4">
    <source>
        <dbReference type="ARBA" id="ARBA00023235"/>
    </source>
</evidence>
<dbReference type="GO" id="GO:0031419">
    <property type="term" value="F:cobalamin binding"/>
    <property type="evidence" value="ECO:0007669"/>
    <property type="project" value="UniProtKB-KW"/>
</dbReference>
<dbReference type="InterPro" id="IPR036724">
    <property type="entry name" value="Cobalamin-bd_sf"/>
</dbReference>
<dbReference type="AlphaFoldDB" id="A0A0U1P1P6"/>
<dbReference type="SUPFAM" id="SSF52242">
    <property type="entry name" value="Cobalamin (vitamin B12)-binding domain"/>
    <property type="match status" value="1"/>
</dbReference>
<comment type="cofactor">
    <cofactor evidence="1">
        <name>adenosylcob(III)alamin</name>
        <dbReference type="ChEBI" id="CHEBI:18408"/>
    </cofactor>
</comment>
<dbReference type="STRING" id="1499688.BN000_04048"/>
<dbReference type="Gene3D" id="3.20.20.240">
    <property type="entry name" value="Methylmalonyl-CoA mutase"/>
    <property type="match status" value="1"/>
</dbReference>
<evidence type="ECO:0000259" key="7">
    <source>
        <dbReference type="Pfam" id="PF01642"/>
    </source>
</evidence>
<evidence type="ECO:0000313" key="8">
    <source>
        <dbReference type="EMBL" id="CRK84048.1"/>
    </source>
</evidence>
<dbReference type="Proteomes" id="UP000199087">
    <property type="component" value="Unassembled WGS sequence"/>
</dbReference>
<dbReference type="SUPFAM" id="SSF51703">
    <property type="entry name" value="Cobalamin (vitamin B12)-dependent enzymes"/>
    <property type="match status" value="1"/>
</dbReference>
<proteinExistence type="inferred from homology"/>
<evidence type="ECO:0000256" key="5">
    <source>
        <dbReference type="ARBA" id="ARBA00023285"/>
    </source>
</evidence>
<dbReference type="Gene3D" id="3.40.50.280">
    <property type="entry name" value="Cobalamin-binding domain"/>
    <property type="match status" value="1"/>
</dbReference>
<dbReference type="OrthoDB" id="9762378at2"/>
<evidence type="ECO:0000256" key="1">
    <source>
        <dbReference type="ARBA" id="ARBA00001922"/>
    </source>
</evidence>
<keyword evidence="9" id="KW-1185">Reference proteome</keyword>
<comment type="similarity">
    <text evidence="2">Belongs to the methylmalonyl-CoA mutase family.</text>
</comment>
<protein>
    <submittedName>
        <fullName evidence="8">Methylmalonyl-CoA mutase subunit beta</fullName>
    </submittedName>
</protein>
<dbReference type="InterPro" id="IPR006099">
    <property type="entry name" value="MeMalonylCoA_mutase_a/b_cat"/>
</dbReference>
<dbReference type="InterPro" id="IPR016176">
    <property type="entry name" value="Cbl-dep_enz_cat"/>
</dbReference>
<gene>
    <name evidence="8" type="primary">mutB</name>
    <name evidence="8" type="ORF">BN000_04048</name>
</gene>
<dbReference type="PANTHER" id="PTHR48101:SF1">
    <property type="entry name" value="METHYLMALONYL-COA MUTASE, LARGE SUBUNIT"/>
    <property type="match status" value="1"/>
</dbReference>
<accession>A0A0U1P1P6</accession>
<feature type="region of interest" description="Disordered" evidence="6">
    <location>
        <begin position="1"/>
        <end position="21"/>
    </location>
</feature>
<keyword evidence="3" id="KW-0846">Cobalamin</keyword>
<dbReference type="CDD" id="cd03677">
    <property type="entry name" value="MM_CoA_mutase_beta"/>
    <property type="match status" value="1"/>
</dbReference>
<dbReference type="GO" id="GO:0019678">
    <property type="term" value="P:propionate metabolic process, methylmalonyl pathway"/>
    <property type="evidence" value="ECO:0007669"/>
    <property type="project" value="TreeGrafter"/>
</dbReference>
<sequence>MEKIRNQSFSKKSTNEWKEKAEQSLKGKTVESLHTTTFEKIILKPLYTREDELPVSDYPGGSDYRRGINPLGYLTNEWKVAQQISYQTADELMLKLRQAVEKGQTVLSFEVSKELIKANVFSEFYDKYPIALNANSLQTDLLTKLGSEYIEGEKVTGYIASDPISLFVEEGLLSEEYLQEWFKDIRLFNERFPQLRTVLINTVPYHNGGAHAVQELGIAIATGVFYLQQLQDSGLDLDTALSKMVFQFSIGSNFFMEVAKLRAARILWNRVTEVYGANTAKHGMQITASTSSFTKTVFDQHVNLLRTANEAFSAVLGGVQFLHVGAFDEMTGSNDFSERLARNIQLILKEESHLQKVIDPAGGSWYIESLTNQLAEKAWEFFKQIDCEGGILEGLKAGWPQKQISEVYGKRNLDIQTRKRSIVGTNVYAKLDEIVPYKQLMKKAESSFVKYSSIKMAAIPQRRLAEPFEELRIMAKQFEEKTGSVPSVAMLCLGELKQHKARLDFMKGFLAAGGIKSIESKPISKLDDALQFMTAINTNFVCFCGANEQYELEGHQILTALKAEFPERTFFLAGLPENERQSQWMEEGIKQFIHVKSNCYETLSSILGELEVTVNAEQ</sequence>
<feature type="domain" description="Methylmalonyl-CoA mutase alpha/beta chain catalytic" evidence="7">
    <location>
        <begin position="37"/>
        <end position="109"/>
    </location>
</feature>
<feature type="compositionally biased region" description="Polar residues" evidence="6">
    <location>
        <begin position="1"/>
        <end position="12"/>
    </location>
</feature>
<evidence type="ECO:0000256" key="6">
    <source>
        <dbReference type="SAM" id="MobiDB-lite"/>
    </source>
</evidence>
<evidence type="ECO:0000256" key="3">
    <source>
        <dbReference type="ARBA" id="ARBA00022628"/>
    </source>
</evidence>
<evidence type="ECO:0000313" key="9">
    <source>
        <dbReference type="Proteomes" id="UP000199087"/>
    </source>
</evidence>
<evidence type="ECO:0000256" key="2">
    <source>
        <dbReference type="ARBA" id="ARBA00008465"/>
    </source>
</evidence>
<dbReference type="EMBL" id="CVRB01000004">
    <property type="protein sequence ID" value="CRK84048.1"/>
    <property type="molecule type" value="Genomic_DNA"/>
</dbReference>
<feature type="domain" description="Methylmalonyl-CoA mutase alpha/beta chain catalytic" evidence="7">
    <location>
        <begin position="150"/>
        <end position="435"/>
    </location>
</feature>